<proteinExistence type="predicted"/>
<organism evidence="1 2">
    <name type="scientific">Amphibacillus xylanus (strain ATCC 51415 / DSM 6626 / JCM 7361 / LMG 17667 / NBRC 15112 / Ep01)</name>
    <dbReference type="NCBI Taxonomy" id="698758"/>
    <lineage>
        <taxon>Bacteria</taxon>
        <taxon>Bacillati</taxon>
        <taxon>Bacillota</taxon>
        <taxon>Bacilli</taxon>
        <taxon>Bacillales</taxon>
        <taxon>Bacillaceae</taxon>
        <taxon>Amphibacillus</taxon>
    </lineage>
</organism>
<sequence>MTKFLKEQPQKLEVYDDLLVRRLVEKIAIHERQLTIEFKSGIEIAKEI</sequence>
<dbReference type="OrthoDB" id="9811097at2"/>
<dbReference type="STRING" id="698758.AXY_04870"/>
<dbReference type="Proteomes" id="UP000006294">
    <property type="component" value="Chromosome"/>
</dbReference>
<dbReference type="KEGG" id="axl:AXY_04870"/>
<dbReference type="RefSeq" id="WP_015009224.1">
    <property type="nucleotide sequence ID" value="NC_018704.1"/>
</dbReference>
<evidence type="ECO:0000313" key="2">
    <source>
        <dbReference type="Proteomes" id="UP000006294"/>
    </source>
</evidence>
<protein>
    <submittedName>
        <fullName evidence="1">Putative recombinase(Fragment)</fullName>
    </submittedName>
</protein>
<evidence type="ECO:0000313" key="1">
    <source>
        <dbReference type="EMBL" id="BAM46619.1"/>
    </source>
</evidence>
<reference evidence="1 2" key="1">
    <citation type="submission" date="2011-01" db="EMBL/GenBank/DDBJ databases">
        <title>Whole genome sequence of Amphibacillus xylinus NBRC 15112.</title>
        <authorList>
            <person name="Nakazawa H."/>
            <person name="Katano Y."/>
            <person name="Nakamura S."/>
            <person name="Sasagawa M."/>
            <person name="Fukada J."/>
            <person name="Arai T."/>
            <person name="Sasakura N."/>
            <person name="Mochizuki D."/>
            <person name="Hosoyama A."/>
            <person name="Harada K."/>
            <person name="Horikawa H."/>
            <person name="Kato Y."/>
            <person name="Harada T."/>
            <person name="Sasaki K."/>
            <person name="Sekiguchi M."/>
            <person name="Hodoyama M."/>
            <person name="Nishiko R."/>
            <person name="Narita H."/>
            <person name="Hanamaki A."/>
            <person name="Hata C."/>
            <person name="Konno Y."/>
            <person name="Niimura Y."/>
            <person name="Yamazaki S."/>
            <person name="Fujita N."/>
        </authorList>
    </citation>
    <scope>NUCLEOTIDE SEQUENCE [LARGE SCALE GENOMIC DNA]</scope>
    <source>
        <strain evidence="2">ATCC 51415 / DSM 6626 / JCM 7361 / LMG 17667 / NBRC 15112 / Ep01</strain>
    </source>
</reference>
<dbReference type="HOGENOM" id="CLU_213121_1_0_9"/>
<dbReference type="EMBL" id="AP012050">
    <property type="protein sequence ID" value="BAM46619.1"/>
    <property type="molecule type" value="Genomic_DNA"/>
</dbReference>
<accession>K0IWC4</accession>
<keyword evidence="2" id="KW-1185">Reference proteome</keyword>
<gene>
    <name evidence="1" type="ordered locus">AXY_04870</name>
</gene>
<name>K0IWC4_AMPXN</name>
<dbReference type="AlphaFoldDB" id="K0IWC4"/>